<dbReference type="InterPro" id="IPR012340">
    <property type="entry name" value="NA-bd_OB-fold"/>
</dbReference>
<comment type="pathway">
    <text evidence="2 7">Protein biosynthesis; polypeptide chain elongation.</text>
</comment>
<reference evidence="12 13" key="1">
    <citation type="journal article" date="2010" name="DNA Res.">
        <title>Bacterial lifestyle in a deep-sea hydrothermal vent chimney revealed by the genome sequence of the thermophilic bacterium Deferribacter desulfuricans SSM1.</title>
        <authorList>
            <person name="Takaki Y."/>
            <person name="Shimamura S."/>
            <person name="Nakagawa S."/>
            <person name="Fukuhara Y."/>
            <person name="Horikawa H."/>
            <person name="Ankai A."/>
            <person name="Harada T."/>
            <person name="Hosoyama A."/>
            <person name="Oguchi A."/>
            <person name="Fukui S."/>
            <person name="Fujita N."/>
            <person name="Takami H."/>
            <person name="Takai K."/>
        </authorList>
    </citation>
    <scope>NUCLEOTIDE SEQUENCE [LARGE SCALE GENOMIC DNA]</scope>
    <source>
        <strain evidence="13">DSM 14783 / JCM 11476 / NBRC 101012 / SSM1</strain>
    </source>
</reference>
<keyword evidence="4 7" id="KW-0963">Cytoplasm</keyword>
<evidence type="ECO:0000256" key="9">
    <source>
        <dbReference type="RuleBase" id="RU004389"/>
    </source>
</evidence>
<dbReference type="InterPro" id="IPR008991">
    <property type="entry name" value="Translation_prot_SH3-like_sf"/>
</dbReference>
<comment type="subcellular location">
    <subcellularLocation>
        <location evidence="1 7">Cytoplasm</location>
    </subcellularLocation>
</comment>
<evidence type="ECO:0000256" key="1">
    <source>
        <dbReference type="ARBA" id="ARBA00004496"/>
    </source>
</evidence>
<proteinExistence type="inferred from homology"/>
<dbReference type="FunFam" id="2.40.50.140:FF:000009">
    <property type="entry name" value="Elongation factor P"/>
    <property type="match status" value="1"/>
</dbReference>
<dbReference type="PIRSF" id="PIRSF005901">
    <property type="entry name" value="EF-P"/>
    <property type="match status" value="1"/>
</dbReference>
<dbReference type="AlphaFoldDB" id="D3PBH6"/>
<keyword evidence="6 7" id="KW-0648">Protein biosynthesis</keyword>
<keyword evidence="13" id="KW-1185">Reference proteome</keyword>
<dbReference type="InterPro" id="IPR001059">
    <property type="entry name" value="Transl_elong_P/YeiP_cen"/>
</dbReference>
<accession>D3PBH6</accession>
<feature type="domain" description="Elongation factor P C-terminal" evidence="10">
    <location>
        <begin position="129"/>
        <end position="184"/>
    </location>
</feature>
<keyword evidence="5 7" id="KW-0251">Elongation factor</keyword>
<comment type="similarity">
    <text evidence="3 7 9">Belongs to the elongation factor P family.</text>
</comment>
<comment type="function">
    <text evidence="7">Involved in peptide bond synthesis. Stimulates efficient translation and peptide-bond synthesis on native or reconstituted 70S ribosomes in vitro. Probably functions indirectly by altering the affinity of the ribosome for aminoacyl-tRNA, thus increasing their reactivity as acceptors for peptidyl transferase.</text>
</comment>
<dbReference type="SUPFAM" id="SSF50104">
    <property type="entry name" value="Translation proteins SH3-like domain"/>
    <property type="match status" value="1"/>
</dbReference>
<dbReference type="SMART" id="SM01185">
    <property type="entry name" value="EFP"/>
    <property type="match status" value="1"/>
</dbReference>
<dbReference type="OrthoDB" id="9801844at2"/>
<dbReference type="InterPro" id="IPR020599">
    <property type="entry name" value="Transl_elong_fac_P/YeiP"/>
</dbReference>
<evidence type="ECO:0000256" key="4">
    <source>
        <dbReference type="ARBA" id="ARBA00022490"/>
    </source>
</evidence>
<evidence type="ECO:0000313" key="12">
    <source>
        <dbReference type="EMBL" id="BAI79949.1"/>
    </source>
</evidence>
<evidence type="ECO:0000256" key="5">
    <source>
        <dbReference type="ARBA" id="ARBA00022768"/>
    </source>
</evidence>
<protein>
    <recommendedName>
        <fullName evidence="7 8">Elongation factor P</fullName>
        <shortName evidence="7">EF-P</shortName>
    </recommendedName>
</protein>
<dbReference type="GO" id="GO:0043043">
    <property type="term" value="P:peptide biosynthetic process"/>
    <property type="evidence" value="ECO:0007669"/>
    <property type="project" value="InterPro"/>
</dbReference>
<dbReference type="CDD" id="cd05794">
    <property type="entry name" value="S1_EF-P_repeat_2"/>
    <property type="match status" value="1"/>
</dbReference>
<evidence type="ECO:0000256" key="2">
    <source>
        <dbReference type="ARBA" id="ARBA00004815"/>
    </source>
</evidence>
<sequence length="189" mass="20981">MITPNQFKRGTKVEVDGEPYVVVEYLHVKMGRGGANVRTKLKSLLTGNVIEKNFKSDEKLKQPDFEEKEMQYLYNDGENYYFMDNETYEQVTISSSDVGDAALFMPENLNVTVLIYNGKPVGIELPTFVELEVAETEPGVKGDTVSGGSKPAKVVTGGTVQVPLFISEGDVIKIDTRDGKYIERVKSAK</sequence>
<dbReference type="SUPFAM" id="SSF50249">
    <property type="entry name" value="Nucleic acid-binding proteins"/>
    <property type="match status" value="2"/>
</dbReference>
<dbReference type="InterPro" id="IPR011768">
    <property type="entry name" value="Transl_elongation_fac_P"/>
</dbReference>
<dbReference type="RefSeq" id="WP_013007197.1">
    <property type="nucleotide sequence ID" value="NC_013939.1"/>
</dbReference>
<dbReference type="Pfam" id="PF09285">
    <property type="entry name" value="Elong-fact-P_C"/>
    <property type="match status" value="1"/>
</dbReference>
<dbReference type="InterPro" id="IPR013852">
    <property type="entry name" value="Transl_elong_P/YeiP_CS"/>
</dbReference>
<dbReference type="GO" id="GO:0005829">
    <property type="term" value="C:cytosol"/>
    <property type="evidence" value="ECO:0007669"/>
    <property type="project" value="UniProtKB-ARBA"/>
</dbReference>
<dbReference type="Pfam" id="PF01132">
    <property type="entry name" value="EFP"/>
    <property type="match status" value="1"/>
</dbReference>
<dbReference type="GO" id="GO:0003746">
    <property type="term" value="F:translation elongation factor activity"/>
    <property type="evidence" value="ECO:0007669"/>
    <property type="project" value="UniProtKB-UniRule"/>
</dbReference>
<evidence type="ECO:0000256" key="7">
    <source>
        <dbReference type="HAMAP-Rule" id="MF_00141"/>
    </source>
</evidence>
<dbReference type="PANTHER" id="PTHR30053">
    <property type="entry name" value="ELONGATION FACTOR P"/>
    <property type="match status" value="1"/>
</dbReference>
<organism evidence="12 13">
    <name type="scientific">Deferribacter desulfuricans (strain DSM 14783 / JCM 11476 / NBRC 101012 / SSM1)</name>
    <dbReference type="NCBI Taxonomy" id="639282"/>
    <lineage>
        <taxon>Bacteria</taxon>
        <taxon>Pseudomonadati</taxon>
        <taxon>Deferribacterota</taxon>
        <taxon>Deferribacteres</taxon>
        <taxon>Deferribacterales</taxon>
        <taxon>Deferribacteraceae</taxon>
        <taxon>Deferribacter</taxon>
    </lineage>
</organism>
<dbReference type="NCBIfam" id="NF001810">
    <property type="entry name" value="PRK00529.1"/>
    <property type="match status" value="1"/>
</dbReference>
<gene>
    <name evidence="7 12" type="primary">efp</name>
    <name evidence="12" type="ordered locus">DEFDS_0455</name>
</gene>
<dbReference type="STRING" id="639282.DEFDS_0455"/>
<dbReference type="NCBIfam" id="TIGR00038">
    <property type="entry name" value="efp"/>
    <property type="match status" value="1"/>
</dbReference>
<feature type="domain" description="Translation elongation factor P/YeiP central" evidence="11">
    <location>
        <begin position="67"/>
        <end position="121"/>
    </location>
</feature>
<dbReference type="UniPathway" id="UPA00345"/>
<dbReference type="KEGG" id="ddf:DEFDS_0455"/>
<dbReference type="CDD" id="cd04470">
    <property type="entry name" value="S1_EF-P_repeat_1"/>
    <property type="match status" value="1"/>
</dbReference>
<dbReference type="EMBL" id="AP011529">
    <property type="protein sequence ID" value="BAI79949.1"/>
    <property type="molecule type" value="Genomic_DNA"/>
</dbReference>
<dbReference type="InterPro" id="IPR013185">
    <property type="entry name" value="Transl_elong_KOW-like"/>
</dbReference>
<dbReference type="HAMAP" id="MF_00141">
    <property type="entry name" value="EF_P"/>
    <property type="match status" value="1"/>
</dbReference>
<dbReference type="eggNOG" id="COG0231">
    <property type="taxonomic scope" value="Bacteria"/>
</dbReference>
<dbReference type="InterPro" id="IPR014722">
    <property type="entry name" value="Rib_uL2_dom2"/>
</dbReference>
<evidence type="ECO:0000256" key="6">
    <source>
        <dbReference type="ARBA" id="ARBA00022917"/>
    </source>
</evidence>
<dbReference type="Pfam" id="PF08207">
    <property type="entry name" value="EFP_N"/>
    <property type="match status" value="1"/>
</dbReference>
<dbReference type="Proteomes" id="UP000001520">
    <property type="component" value="Chromosome"/>
</dbReference>
<dbReference type="HOGENOM" id="CLU_074944_0_1_0"/>
<dbReference type="Gene3D" id="2.40.50.140">
    <property type="entry name" value="Nucleic acid-binding proteins"/>
    <property type="match status" value="2"/>
</dbReference>
<evidence type="ECO:0000256" key="8">
    <source>
        <dbReference type="NCBIfam" id="TIGR00038"/>
    </source>
</evidence>
<name>D3PBH6_DEFDS</name>
<evidence type="ECO:0000313" key="13">
    <source>
        <dbReference type="Proteomes" id="UP000001520"/>
    </source>
</evidence>
<dbReference type="PROSITE" id="PS01275">
    <property type="entry name" value="EFP"/>
    <property type="match status" value="1"/>
</dbReference>
<dbReference type="FunFam" id="2.40.50.140:FF:000004">
    <property type="entry name" value="Elongation factor P"/>
    <property type="match status" value="1"/>
</dbReference>
<dbReference type="InterPro" id="IPR015365">
    <property type="entry name" value="Elong-fact-P_C"/>
</dbReference>
<dbReference type="SMART" id="SM00841">
    <property type="entry name" value="Elong-fact-P_C"/>
    <property type="match status" value="1"/>
</dbReference>
<evidence type="ECO:0000259" key="11">
    <source>
        <dbReference type="SMART" id="SM01185"/>
    </source>
</evidence>
<dbReference type="FunFam" id="2.30.30.30:FF:000003">
    <property type="entry name" value="Elongation factor P"/>
    <property type="match status" value="1"/>
</dbReference>
<evidence type="ECO:0000256" key="3">
    <source>
        <dbReference type="ARBA" id="ARBA00009479"/>
    </source>
</evidence>
<evidence type="ECO:0000259" key="10">
    <source>
        <dbReference type="SMART" id="SM00841"/>
    </source>
</evidence>
<dbReference type="Gene3D" id="2.30.30.30">
    <property type="match status" value="1"/>
</dbReference>
<dbReference type="PANTHER" id="PTHR30053:SF12">
    <property type="entry name" value="ELONGATION FACTOR P (EF-P) FAMILY PROTEIN"/>
    <property type="match status" value="1"/>
</dbReference>